<feature type="domain" description="EF-hand" evidence="2">
    <location>
        <begin position="65"/>
        <end position="82"/>
    </location>
</feature>
<dbReference type="InterPro" id="IPR002048">
    <property type="entry name" value="EF_hand_dom"/>
</dbReference>
<sequence length="110" mass="12015">MASNRNILLATSLFVYVYSLSAFAIEHSHSCNLTVDDNQIQILDKDGNNQISIAEAVASAPLLAQFHRVDLNKDGVLSTHEFLLCGVRASKQSTAETKQQSNNINDLPSI</sequence>
<evidence type="ECO:0000259" key="2">
    <source>
        <dbReference type="Pfam" id="PF13202"/>
    </source>
</evidence>
<keyword evidence="1" id="KW-0732">Signal</keyword>
<evidence type="ECO:0000256" key="1">
    <source>
        <dbReference type="SAM" id="SignalP"/>
    </source>
</evidence>
<reference evidence="3 4" key="1">
    <citation type="submission" date="2022-10" db="EMBL/GenBank/DDBJ databases">
        <title>Aestuariibacter sp. AA17 isolated from Montipora capitata coral fragment.</title>
        <authorList>
            <person name="Emsley S.A."/>
            <person name="Pfannmuller K.M."/>
            <person name="Loughran R.M."/>
            <person name="Shlafstein M."/>
            <person name="Papke E."/>
            <person name="Saw J.H."/>
            <person name="Ushijima B."/>
            <person name="Videau P."/>
        </authorList>
    </citation>
    <scope>NUCLEOTIDE SEQUENCE [LARGE SCALE GENOMIC DNA]</scope>
    <source>
        <strain evidence="3 4">AA17</strain>
    </source>
</reference>
<feature type="chain" id="PRO_5047333180" description="EF-hand domain-containing protein" evidence="1">
    <location>
        <begin position="25"/>
        <end position="110"/>
    </location>
</feature>
<dbReference type="EMBL" id="JAOWKX010000006">
    <property type="protein sequence ID" value="MCV2885558.1"/>
    <property type="molecule type" value="Genomic_DNA"/>
</dbReference>
<evidence type="ECO:0000313" key="3">
    <source>
        <dbReference type="EMBL" id="MCV2885558.1"/>
    </source>
</evidence>
<keyword evidence="4" id="KW-1185">Reference proteome</keyword>
<organism evidence="3 4">
    <name type="scientific">Fluctibacter corallii</name>
    <dbReference type="NCBI Taxonomy" id="2984329"/>
    <lineage>
        <taxon>Bacteria</taxon>
        <taxon>Pseudomonadati</taxon>
        <taxon>Pseudomonadota</taxon>
        <taxon>Gammaproteobacteria</taxon>
        <taxon>Alteromonadales</taxon>
        <taxon>Alteromonadaceae</taxon>
        <taxon>Fluctibacter</taxon>
    </lineage>
</organism>
<comment type="caution">
    <text evidence="3">The sequence shown here is derived from an EMBL/GenBank/DDBJ whole genome shotgun (WGS) entry which is preliminary data.</text>
</comment>
<dbReference type="SUPFAM" id="SSF47473">
    <property type="entry name" value="EF-hand"/>
    <property type="match status" value="1"/>
</dbReference>
<dbReference type="Gene3D" id="1.10.238.10">
    <property type="entry name" value="EF-hand"/>
    <property type="match status" value="1"/>
</dbReference>
<dbReference type="InterPro" id="IPR011992">
    <property type="entry name" value="EF-hand-dom_pair"/>
</dbReference>
<proteinExistence type="predicted"/>
<dbReference type="Pfam" id="PF13202">
    <property type="entry name" value="EF-hand_5"/>
    <property type="match status" value="1"/>
</dbReference>
<dbReference type="Proteomes" id="UP001652504">
    <property type="component" value="Unassembled WGS sequence"/>
</dbReference>
<dbReference type="PROSITE" id="PS00018">
    <property type="entry name" value="EF_HAND_1"/>
    <property type="match status" value="1"/>
</dbReference>
<protein>
    <recommendedName>
        <fullName evidence="2">EF-hand domain-containing protein</fullName>
    </recommendedName>
</protein>
<feature type="signal peptide" evidence="1">
    <location>
        <begin position="1"/>
        <end position="24"/>
    </location>
</feature>
<name>A0ABT3AA46_9ALTE</name>
<dbReference type="RefSeq" id="WP_263712844.1">
    <property type="nucleotide sequence ID" value="NZ_JAOWKX010000006.1"/>
</dbReference>
<accession>A0ABT3AA46</accession>
<dbReference type="InterPro" id="IPR018247">
    <property type="entry name" value="EF_Hand_1_Ca_BS"/>
</dbReference>
<evidence type="ECO:0000313" key="4">
    <source>
        <dbReference type="Proteomes" id="UP001652504"/>
    </source>
</evidence>
<gene>
    <name evidence="3" type="ORF">OE749_12735</name>
</gene>